<proteinExistence type="predicted"/>
<sequence>MNSEEDFLFSEKQKGDGCFLWVLIQSFFSEICQKISNLLFGTMLRADSIDNNIIIFDDEDILGLSNIPKNSNKFLNYFDHNELINKIMKYKVKNGSNAGYSIEQILQSKNLNDLIFDFDTSDYYVHKMYVFNEKKDSHNLICQLFLRVNSKFNVSNAKKISTPDYMKEAFEEGTKFMKKKLGGHDLDLTVIDWLRLQDYRIQPKKGCMVLPGQIHPGLGIGHEIEEMLMDFIQQRGRDGSLNTPEHWHNAYMYYNSSHFHFLNPAFEGFFRSINESIRKDIESHRLTAVAWAIAQGKLYHKQTGQKIKWSTLEQVCPISRKMHNYFGQEYIDIVMRNYHPEDYFIDWDDEQTKTKTITGNEENNDRLHKES</sequence>
<gene>
    <name evidence="1" type="ORF">ENUP19_0121G0066</name>
</gene>
<name>A0ABQ0DIN3_9EUKA</name>
<evidence type="ECO:0000313" key="1">
    <source>
        <dbReference type="EMBL" id="GAB1222715.1"/>
    </source>
</evidence>
<reference evidence="1 2" key="1">
    <citation type="journal article" date="2019" name="PLoS Negl. Trop. Dis.">
        <title>Whole genome sequencing of Entamoeba nuttalli reveals mammalian host-related molecular signatures and a novel octapeptide-repeat surface protein.</title>
        <authorList>
            <person name="Tanaka M."/>
            <person name="Makiuchi T."/>
            <person name="Komiyama T."/>
            <person name="Shiina T."/>
            <person name="Osaki K."/>
            <person name="Tachibana H."/>
        </authorList>
    </citation>
    <scope>NUCLEOTIDE SEQUENCE [LARGE SCALE GENOMIC DNA]</scope>
    <source>
        <strain evidence="1 2">P19-061405</strain>
    </source>
</reference>
<keyword evidence="2" id="KW-1185">Reference proteome</keyword>
<protein>
    <submittedName>
        <fullName evidence="1">Uncharacterized protein</fullName>
    </submittedName>
</protein>
<dbReference type="EMBL" id="BAAFRS010000121">
    <property type="protein sequence ID" value="GAB1222715.1"/>
    <property type="molecule type" value="Genomic_DNA"/>
</dbReference>
<evidence type="ECO:0000313" key="2">
    <source>
        <dbReference type="Proteomes" id="UP001628156"/>
    </source>
</evidence>
<comment type="caution">
    <text evidence="1">The sequence shown here is derived from an EMBL/GenBank/DDBJ whole genome shotgun (WGS) entry which is preliminary data.</text>
</comment>
<accession>A0ABQ0DIN3</accession>
<organism evidence="1 2">
    <name type="scientific">Entamoeba nuttalli</name>
    <dbReference type="NCBI Taxonomy" id="412467"/>
    <lineage>
        <taxon>Eukaryota</taxon>
        <taxon>Amoebozoa</taxon>
        <taxon>Evosea</taxon>
        <taxon>Archamoebae</taxon>
        <taxon>Mastigamoebida</taxon>
        <taxon>Entamoebidae</taxon>
        <taxon>Entamoeba</taxon>
    </lineage>
</organism>
<dbReference type="Proteomes" id="UP001628156">
    <property type="component" value="Unassembled WGS sequence"/>
</dbReference>